<dbReference type="Gene3D" id="1.20.5.170">
    <property type="match status" value="1"/>
</dbReference>
<dbReference type="CDD" id="cd14691">
    <property type="entry name" value="bZIP_XBP1"/>
    <property type="match status" value="1"/>
</dbReference>
<dbReference type="InterPro" id="IPR046347">
    <property type="entry name" value="bZIP_sf"/>
</dbReference>
<keyword evidence="2" id="KW-1185">Reference proteome</keyword>
<reference evidence="1" key="2">
    <citation type="submission" date="2022-06" db="UniProtKB">
        <authorList>
            <consortium name="EnsemblMetazoa"/>
        </authorList>
    </citation>
    <scope>IDENTIFICATION</scope>
    <source>
        <strain evidence="1">PS312</strain>
    </source>
</reference>
<dbReference type="InterPro" id="IPR004827">
    <property type="entry name" value="bZIP"/>
</dbReference>
<evidence type="ECO:0000313" key="2">
    <source>
        <dbReference type="Proteomes" id="UP000005239"/>
    </source>
</evidence>
<sequence length="262" mass="29658">MAPTRIVLLPAGTVMSNQRKMPIPSRVPSTGYAPSAQVKMERASTPRRIDPLELLNPTPITKTRKRERLTALTPEEKLARRKMKNRVAAQTARDRKKERTFGLEDCVKDLVDENKRLKEENEKLMERLNRLEEEAAARRETSPMYTTHHHSYPSTTVATPLGSAASINDLQQRAQAVTTVLSKKSTVKGMKSSRLDLLPIMMLLLSSLPSKSILSSKTSEMSTSIKCVPHSMKVSKERKERITMRLHRLLSKRPLPIPRHPP</sequence>
<dbReference type="GO" id="GO:0000981">
    <property type="term" value="F:DNA-binding transcription factor activity, RNA polymerase II-specific"/>
    <property type="evidence" value="ECO:0000318"/>
    <property type="project" value="GO_Central"/>
</dbReference>
<organism evidence="1 2">
    <name type="scientific">Pristionchus pacificus</name>
    <name type="common">Parasitic nematode worm</name>
    <dbReference type="NCBI Taxonomy" id="54126"/>
    <lineage>
        <taxon>Eukaryota</taxon>
        <taxon>Metazoa</taxon>
        <taxon>Ecdysozoa</taxon>
        <taxon>Nematoda</taxon>
        <taxon>Chromadorea</taxon>
        <taxon>Rhabditida</taxon>
        <taxon>Rhabditina</taxon>
        <taxon>Diplogasteromorpha</taxon>
        <taxon>Diplogasteroidea</taxon>
        <taxon>Neodiplogasteridae</taxon>
        <taxon>Pristionchus</taxon>
    </lineage>
</organism>
<dbReference type="SMART" id="SM00338">
    <property type="entry name" value="BRLZ"/>
    <property type="match status" value="1"/>
</dbReference>
<dbReference type="PROSITE" id="PS00036">
    <property type="entry name" value="BZIP_BASIC"/>
    <property type="match status" value="1"/>
</dbReference>
<evidence type="ECO:0000313" key="1">
    <source>
        <dbReference type="EnsemblMetazoa" id="PPA15410.1"/>
    </source>
</evidence>
<dbReference type="GO" id="GO:0005634">
    <property type="term" value="C:nucleus"/>
    <property type="evidence" value="ECO:0000318"/>
    <property type="project" value="GO_Central"/>
</dbReference>
<accession>A0A2A6BAQ2</accession>
<dbReference type="PANTHER" id="PTHR46542:SF1">
    <property type="entry name" value="X-BOX BINDING PROTEIN 1"/>
    <property type="match status" value="1"/>
</dbReference>
<dbReference type="GO" id="GO:0000977">
    <property type="term" value="F:RNA polymerase II transcription regulatory region sequence-specific DNA binding"/>
    <property type="evidence" value="ECO:0000318"/>
    <property type="project" value="GO_Central"/>
</dbReference>
<dbReference type="AlphaFoldDB" id="A0A2A6BAQ2"/>
<name>A0A2A6BAQ2_PRIPA</name>
<protein>
    <submittedName>
        <fullName evidence="1">Xbp-1</fullName>
    </submittedName>
</protein>
<dbReference type="Pfam" id="PF00170">
    <property type="entry name" value="bZIP_1"/>
    <property type="match status" value="1"/>
</dbReference>
<reference evidence="2" key="1">
    <citation type="journal article" date="2008" name="Nat. Genet.">
        <title>The Pristionchus pacificus genome provides a unique perspective on nematode lifestyle and parasitism.</title>
        <authorList>
            <person name="Dieterich C."/>
            <person name="Clifton S.W."/>
            <person name="Schuster L.N."/>
            <person name="Chinwalla A."/>
            <person name="Delehaunty K."/>
            <person name="Dinkelacker I."/>
            <person name="Fulton L."/>
            <person name="Fulton R."/>
            <person name="Godfrey J."/>
            <person name="Minx P."/>
            <person name="Mitreva M."/>
            <person name="Roeseler W."/>
            <person name="Tian H."/>
            <person name="Witte H."/>
            <person name="Yang S.P."/>
            <person name="Wilson R.K."/>
            <person name="Sommer R.J."/>
        </authorList>
    </citation>
    <scope>NUCLEOTIDE SEQUENCE [LARGE SCALE GENOMIC DNA]</scope>
    <source>
        <strain evidence="2">PS312</strain>
    </source>
</reference>
<dbReference type="PROSITE" id="PS50217">
    <property type="entry name" value="BZIP"/>
    <property type="match status" value="1"/>
</dbReference>
<dbReference type="InterPro" id="IPR052470">
    <property type="entry name" value="ER_Stress-Reg_TF"/>
</dbReference>
<accession>A0A8R1UBL5</accession>
<gene>
    <name evidence="1" type="primary">WBGene00104964</name>
</gene>
<dbReference type="Proteomes" id="UP000005239">
    <property type="component" value="Unassembled WGS sequence"/>
</dbReference>
<dbReference type="OrthoDB" id="20960at2759"/>
<proteinExistence type="predicted"/>
<dbReference type="SUPFAM" id="SSF57959">
    <property type="entry name" value="Leucine zipper domain"/>
    <property type="match status" value="1"/>
</dbReference>
<dbReference type="EnsemblMetazoa" id="PPA15410.1">
    <property type="protein sequence ID" value="PPA15410.1"/>
    <property type="gene ID" value="WBGene00104964"/>
</dbReference>
<dbReference type="PANTHER" id="PTHR46542">
    <property type="entry name" value="X-BOX BINDING PROTEIN 1"/>
    <property type="match status" value="1"/>
</dbReference>